<dbReference type="RefSeq" id="XP_004182158.1">
    <property type="nucleotide sequence ID" value="XM_004182110.1"/>
</dbReference>
<accession>I2H8D7</accession>
<feature type="region of interest" description="Disordered" evidence="1">
    <location>
        <begin position="195"/>
        <end position="215"/>
    </location>
</feature>
<dbReference type="Gene3D" id="1.20.1050.80">
    <property type="entry name" value="VPS9 domain"/>
    <property type="match status" value="1"/>
</dbReference>
<dbReference type="STRING" id="1071380.I2H8D7"/>
<feature type="region of interest" description="Disordered" evidence="1">
    <location>
        <begin position="1"/>
        <end position="82"/>
    </location>
</feature>
<dbReference type="GO" id="GO:0005085">
    <property type="term" value="F:guanyl-nucleotide exchange factor activity"/>
    <property type="evidence" value="ECO:0007669"/>
    <property type="project" value="EnsemblFungi"/>
</dbReference>
<dbReference type="OrthoDB" id="10264848at2759"/>
<dbReference type="GO" id="GO:0036010">
    <property type="term" value="P:protein localization to endosome"/>
    <property type="evidence" value="ECO:0007669"/>
    <property type="project" value="EnsemblFungi"/>
</dbReference>
<keyword evidence="4" id="KW-1185">Reference proteome</keyword>
<dbReference type="GO" id="GO:0006895">
    <property type="term" value="P:Golgi to endosome transport"/>
    <property type="evidence" value="ECO:0007669"/>
    <property type="project" value="EnsemblFungi"/>
</dbReference>
<proteinExistence type="predicted"/>
<dbReference type="InterPro" id="IPR037191">
    <property type="entry name" value="VPS9_dom_sf"/>
</dbReference>
<dbReference type="GO" id="GO:0032511">
    <property type="term" value="P:late endosome to vacuole transport via multivesicular body sorting pathway"/>
    <property type="evidence" value="ECO:0007669"/>
    <property type="project" value="EnsemblFungi"/>
</dbReference>
<dbReference type="InParanoid" id="I2H8D7"/>
<dbReference type="HOGENOM" id="CLU_031230_0_0_1"/>
<dbReference type="PROSITE" id="PS51205">
    <property type="entry name" value="VPS9"/>
    <property type="match status" value="1"/>
</dbReference>
<dbReference type="SMART" id="SM00167">
    <property type="entry name" value="VPS9"/>
    <property type="match status" value="1"/>
</dbReference>
<protein>
    <recommendedName>
        <fullName evidence="2">VPS9 domain-containing protein</fullName>
    </recommendedName>
</protein>
<name>I2H8D7_HENB6</name>
<evidence type="ECO:0000256" key="1">
    <source>
        <dbReference type="SAM" id="MobiDB-lite"/>
    </source>
</evidence>
<dbReference type="GO" id="GO:0005829">
    <property type="term" value="C:cytosol"/>
    <property type="evidence" value="ECO:0007669"/>
    <property type="project" value="EnsemblFungi"/>
</dbReference>
<dbReference type="Proteomes" id="UP000002866">
    <property type="component" value="Chromosome 8"/>
</dbReference>
<evidence type="ECO:0000313" key="4">
    <source>
        <dbReference type="Proteomes" id="UP000002866"/>
    </source>
</evidence>
<feature type="compositionally biased region" description="Polar residues" evidence="1">
    <location>
        <begin position="197"/>
        <end position="214"/>
    </location>
</feature>
<feature type="compositionally biased region" description="Low complexity" evidence="1">
    <location>
        <begin position="551"/>
        <end position="580"/>
    </location>
</feature>
<dbReference type="eggNOG" id="ENOG502R0NJ">
    <property type="taxonomic scope" value="Eukaryota"/>
</dbReference>
<reference evidence="3 4" key="1">
    <citation type="journal article" date="2011" name="Proc. Natl. Acad. Sci. U.S.A.">
        <title>Evolutionary erosion of yeast sex chromosomes by mating-type switching accidents.</title>
        <authorList>
            <person name="Gordon J.L."/>
            <person name="Armisen D."/>
            <person name="Proux-Wera E."/>
            <person name="Oheigeartaigh S.S."/>
            <person name="Byrne K.P."/>
            <person name="Wolfe K.H."/>
        </authorList>
    </citation>
    <scope>NUCLEOTIDE SEQUENCE [LARGE SCALE GENOMIC DNA]</scope>
    <source>
        <strain evidence="4">ATCC 34711 / CBS 6284 / DSM 70876 / NBRC 10599 / NRRL Y-10934 / UCD 77-7</strain>
    </source>
</reference>
<feature type="region of interest" description="Disordered" evidence="1">
    <location>
        <begin position="717"/>
        <end position="743"/>
    </location>
</feature>
<dbReference type="FunCoup" id="I2H8D7">
    <property type="interactions" value="78"/>
</dbReference>
<dbReference type="SUPFAM" id="SSF109993">
    <property type="entry name" value="VPS9 domain"/>
    <property type="match status" value="1"/>
</dbReference>
<feature type="domain" description="VPS9" evidence="2">
    <location>
        <begin position="356"/>
        <end position="498"/>
    </location>
</feature>
<sequence length="743" mass="83593">MESKLAELQGEPIKDRVRTFHTPPITDSRFDGSQALKESYKAPDDSDSFDSNRSNDESSDANSTATLASPRKKASHEELEKRVGPIKELPVELSRQIDVFIIDLKQPKYLHPLTVIQLANLFQSFYSKFDKAAFQLLNNANNNINGNNSINNTPTHSGSLLSVSRETLSSGLSGIFARSRSGSINNNIRRQRRSSSLFGNDTNSNIVNNSVNGPSTMVTNNNNINSSMMATNMTMSLSNSSTQNSLPLLSPDEITTHLENNEIVGIKIDKYMELCERDIFQRILEVGTSVSSVPTMLNGKDDDFTNSRDNSNTSMRDFNESAIINNNTSNTNNSNSVTTGNYFDVTNLFRNSVDFLEYDQLMDRRIKCLNEIMDSDDKLRKFLDLPVDSIKFNKEIDSEIKDVLINFTQYSIPPFEKSKILLKLHEILKLTDSMSNDEFLSLLIYYLIKTKPKHIFLNIEFIKLFRYKKKLVENELYSLTNFIAALVYIESLTINDLSIEYQENLSDRQRKILKQTISSKIHLPNSIMNWNNSSTESPTMDIPKIIEHPVSNTSSSSTTANATNTTSTNNNNGNSSNRGTFELSLRGILGKMKSYTPPNTLSRSSSQMSLDIVNDTVPEENDDDIASDEAELEENGQNKSMEILPGARLVHSINDDEQIEGDETMTNSTTLNMSAIDDDRRFLNKDFDELNMKDLKEIFNIYKKIFHHPDQLITPNNIDGNNSITSNSSNSNNSSSNNSNESS</sequence>
<feature type="region of interest" description="Disordered" evidence="1">
    <location>
        <begin position="550"/>
        <end position="580"/>
    </location>
</feature>
<dbReference type="AlphaFoldDB" id="I2H8D7"/>
<dbReference type="GeneID" id="14497796"/>
<evidence type="ECO:0000313" key="3">
    <source>
        <dbReference type="EMBL" id="CCH62639.1"/>
    </source>
</evidence>
<dbReference type="OMA" id="INNTPTH"/>
<dbReference type="KEGG" id="tbl:TBLA_0H03570"/>
<gene>
    <name evidence="3" type="primary">TBLA0H03570</name>
    <name evidence="3" type="ORF">TBLA_0H03570</name>
</gene>
<dbReference type="Pfam" id="PF02204">
    <property type="entry name" value="VPS9"/>
    <property type="match status" value="1"/>
</dbReference>
<organism evidence="3 4">
    <name type="scientific">Henningerozyma blattae (strain ATCC 34711 / CBS 6284 / DSM 70876 / NBRC 10599 / NRRL Y-10934 / UCD 77-7)</name>
    <name type="common">Yeast</name>
    <name type="synonym">Tetrapisispora blattae</name>
    <dbReference type="NCBI Taxonomy" id="1071380"/>
    <lineage>
        <taxon>Eukaryota</taxon>
        <taxon>Fungi</taxon>
        <taxon>Dikarya</taxon>
        <taxon>Ascomycota</taxon>
        <taxon>Saccharomycotina</taxon>
        <taxon>Saccharomycetes</taxon>
        <taxon>Saccharomycetales</taxon>
        <taxon>Saccharomycetaceae</taxon>
        <taxon>Henningerozyma</taxon>
    </lineage>
</organism>
<dbReference type="InterPro" id="IPR003123">
    <property type="entry name" value="VPS9"/>
</dbReference>
<dbReference type="EMBL" id="HE806323">
    <property type="protein sequence ID" value="CCH62639.1"/>
    <property type="molecule type" value="Genomic_DNA"/>
</dbReference>
<evidence type="ECO:0000259" key="2">
    <source>
        <dbReference type="PROSITE" id="PS51205"/>
    </source>
</evidence>